<evidence type="ECO:0000313" key="1">
    <source>
        <dbReference type="EMBL" id="MDT0547738.1"/>
    </source>
</evidence>
<accession>A0ABU2XSD4</accession>
<reference evidence="1" key="1">
    <citation type="submission" date="2024-05" db="EMBL/GenBank/DDBJ databases">
        <title>30 novel species of actinomycetes from the DSMZ collection.</title>
        <authorList>
            <person name="Nouioui I."/>
        </authorList>
    </citation>
    <scope>NUCLEOTIDE SEQUENCE</scope>
    <source>
        <strain evidence="1">DSM 41529</strain>
    </source>
</reference>
<dbReference type="EMBL" id="JAVRFD010000021">
    <property type="protein sequence ID" value="MDT0547738.1"/>
    <property type="molecule type" value="Genomic_DNA"/>
</dbReference>
<dbReference type="RefSeq" id="WP_311728259.1">
    <property type="nucleotide sequence ID" value="NZ_JAVRFD010000021.1"/>
</dbReference>
<evidence type="ECO:0000313" key="2">
    <source>
        <dbReference type="Proteomes" id="UP001180754"/>
    </source>
</evidence>
<gene>
    <name evidence="1" type="ORF">RND15_34355</name>
</gene>
<comment type="caution">
    <text evidence="1">The sequence shown here is derived from an EMBL/GenBank/DDBJ whole genome shotgun (WGS) entry which is preliminary data.</text>
</comment>
<name>A0ABU2XSD4_9ACTN</name>
<protein>
    <submittedName>
        <fullName evidence="1">Uncharacterized protein</fullName>
    </submittedName>
</protein>
<sequence>MNHSDAALDALLARADAGVLQAVTDNLDTDRGSSLAHWHAVPTEDVPLPSLPDPYAAYQTIHIHGALTATTDPEQTPGSLTSRPSPAADRTLAQLVADAYRNTELLEDILTLPTTTGETYLLRGQLEARITYLHSRLVKNGLGNGKGMDGSRATHLTLAVWGSACRIRRRLEQGKDYALAPGARMRAVALCTGVITVMETIRDSLFTLFGIEVTAVMT</sequence>
<dbReference type="Proteomes" id="UP001180754">
    <property type="component" value="Unassembled WGS sequence"/>
</dbReference>
<keyword evidence="2" id="KW-1185">Reference proteome</keyword>
<proteinExistence type="predicted"/>
<organism evidence="1 2">
    <name type="scientific">Streptomyces lonegramiae</name>
    <dbReference type="NCBI Taxonomy" id="3075524"/>
    <lineage>
        <taxon>Bacteria</taxon>
        <taxon>Bacillati</taxon>
        <taxon>Actinomycetota</taxon>
        <taxon>Actinomycetes</taxon>
        <taxon>Kitasatosporales</taxon>
        <taxon>Streptomycetaceae</taxon>
        <taxon>Streptomyces</taxon>
    </lineage>
</organism>